<evidence type="ECO:0000313" key="2">
    <source>
        <dbReference type="Proteomes" id="UP001417504"/>
    </source>
</evidence>
<name>A0AAP0JPZ8_9MAGN</name>
<protein>
    <submittedName>
        <fullName evidence="1">Uncharacterized protein</fullName>
    </submittedName>
</protein>
<dbReference type="Proteomes" id="UP001417504">
    <property type="component" value="Unassembled WGS sequence"/>
</dbReference>
<organism evidence="1 2">
    <name type="scientific">Stephania japonica</name>
    <dbReference type="NCBI Taxonomy" id="461633"/>
    <lineage>
        <taxon>Eukaryota</taxon>
        <taxon>Viridiplantae</taxon>
        <taxon>Streptophyta</taxon>
        <taxon>Embryophyta</taxon>
        <taxon>Tracheophyta</taxon>
        <taxon>Spermatophyta</taxon>
        <taxon>Magnoliopsida</taxon>
        <taxon>Ranunculales</taxon>
        <taxon>Menispermaceae</taxon>
        <taxon>Menispermoideae</taxon>
        <taxon>Cissampelideae</taxon>
        <taxon>Stephania</taxon>
    </lineage>
</organism>
<dbReference type="AlphaFoldDB" id="A0AAP0JPZ8"/>
<comment type="caution">
    <text evidence="1">The sequence shown here is derived from an EMBL/GenBank/DDBJ whole genome shotgun (WGS) entry which is preliminary data.</text>
</comment>
<proteinExistence type="predicted"/>
<sequence length="60" mass="7011">MTLDNRDAQNKRELPLKYRMNSFVEDDRAFGSIDVLIEDQRVSLEDALNILHILDLCLAY</sequence>
<dbReference type="EMBL" id="JBBNAE010000003">
    <property type="protein sequence ID" value="KAK9136832.1"/>
    <property type="molecule type" value="Genomic_DNA"/>
</dbReference>
<evidence type="ECO:0000313" key="1">
    <source>
        <dbReference type="EMBL" id="KAK9136832.1"/>
    </source>
</evidence>
<accession>A0AAP0JPZ8</accession>
<keyword evidence="2" id="KW-1185">Reference proteome</keyword>
<gene>
    <name evidence="1" type="ORF">Sjap_007426</name>
</gene>
<reference evidence="1 2" key="1">
    <citation type="submission" date="2024-01" db="EMBL/GenBank/DDBJ databases">
        <title>Genome assemblies of Stephania.</title>
        <authorList>
            <person name="Yang L."/>
        </authorList>
    </citation>
    <scope>NUCLEOTIDE SEQUENCE [LARGE SCALE GENOMIC DNA]</scope>
    <source>
        <strain evidence="1">QJT</strain>
        <tissue evidence="1">Leaf</tissue>
    </source>
</reference>